<gene>
    <name evidence="1" type="ORF">FJR47_06635</name>
</gene>
<accession>A0AAJ4A5H6</accession>
<dbReference type="AlphaFoldDB" id="A0AAJ4A5H6"/>
<name>A0AAJ4A5H6_9BACT</name>
<organism evidence="1 2">
    <name type="scientific">Sulfurimonas xiamenensis</name>
    <dbReference type="NCBI Taxonomy" id="2590021"/>
    <lineage>
        <taxon>Bacteria</taxon>
        <taxon>Pseudomonadati</taxon>
        <taxon>Campylobacterota</taxon>
        <taxon>Epsilonproteobacteria</taxon>
        <taxon>Campylobacterales</taxon>
        <taxon>Sulfurimonadaceae</taxon>
        <taxon>Sulfurimonas</taxon>
    </lineage>
</organism>
<dbReference type="EMBL" id="CP041166">
    <property type="protein sequence ID" value="QFR44237.1"/>
    <property type="molecule type" value="Genomic_DNA"/>
</dbReference>
<evidence type="ECO:0000313" key="1">
    <source>
        <dbReference type="EMBL" id="QFR44237.1"/>
    </source>
</evidence>
<keyword evidence="2" id="KW-1185">Reference proteome</keyword>
<reference evidence="2" key="1">
    <citation type="submission" date="2019-06" db="EMBL/GenBank/DDBJ databases">
        <title>Sulfurimonas gotlandica sp. nov., a chemoautotrophic and psychrotolerant epsilonproteobacterium isolated from a pelagic redoxcline, and an emended description of the genus Sulfurimonas.</title>
        <authorList>
            <person name="Wang S."/>
            <person name="Jiang L."/>
            <person name="Shao Z."/>
        </authorList>
    </citation>
    <scope>NUCLEOTIDE SEQUENCE [LARGE SCALE GENOMIC DNA]</scope>
    <source>
        <strain evidence="2">1-1N</strain>
    </source>
</reference>
<protein>
    <submittedName>
        <fullName evidence="1">Transposase</fullName>
    </submittedName>
</protein>
<proteinExistence type="predicted"/>
<dbReference type="Proteomes" id="UP000326061">
    <property type="component" value="Chromosome"/>
</dbReference>
<sequence length="221" mass="27332">MKCIYCQHTKLYELKSGQMKCAKCKKKFSEKKIKTDLKIMEYFCENFTVNEASKKLFINYITLKKRYEFFRQLIANYLEKAYQNKQIIEYDEYIYLEKSKKKVKENIFDAQNFLTLAYDDKVYNLLMPNLNKYKNQFLDNNIEEVYFKEFSKFMMRNKISKTKKRENRITQFWLFFEESILKYKGVRSENFFYYLKEIEFKFNYSKEMQKEILAELYQNSL</sequence>
<evidence type="ECO:0000313" key="2">
    <source>
        <dbReference type="Proteomes" id="UP000326061"/>
    </source>
</evidence>
<dbReference type="KEGG" id="suln:FJR47_06635"/>